<sequence length="430" mass="45249">MSELHSRHRAVLPSWMPLYYESPLEITGGKGSRVTDAEGSSYLDFFTGIVTNMLGYDVAEVREAVEAQIATGVAHTSTLYLIRHQVELAEQIAELSGIPDAKVFFTNSGTEANETALLLATHARGSDEVLALRGSYHGRSFGTVAVTGNRAWKNSSLSPLNVHYLHGTDHASPAFRHMSDREYIDACVADLRDVLATASPKVACMIAEPVQGVNGFQMPPDGLLGAYKEVLDEHGILMISDEVQTGWGRTGTGFFGIDNHGVTPDAMTFAKGLGNGFAIGGVVARGDLMDGLPALGVATFGGNPVSTAAARATLKYVLDHDLQSNALRQGTTLLDGILALRELDSVKDVRGKGLMFAIEMADPATGAPSPALAGQVLEAARERGLLVGKGGLQGNVLRMAPPLTLSDADAAEGRDILLDAVRAVDAGAAS</sequence>
<dbReference type="Proteomes" id="UP000806528">
    <property type="component" value="Unassembled WGS sequence"/>
</dbReference>
<dbReference type="SUPFAM" id="SSF53383">
    <property type="entry name" value="PLP-dependent transferases"/>
    <property type="match status" value="1"/>
</dbReference>
<evidence type="ECO:0000256" key="3">
    <source>
        <dbReference type="ARBA" id="ARBA00011881"/>
    </source>
</evidence>
<dbReference type="RefSeq" id="WP_193122520.1">
    <property type="nucleotide sequence ID" value="NZ_JADBGI010000011.1"/>
</dbReference>
<evidence type="ECO:0000256" key="5">
    <source>
        <dbReference type="ARBA" id="ARBA00022576"/>
    </source>
</evidence>
<keyword evidence="10" id="KW-1185">Reference proteome</keyword>
<evidence type="ECO:0000256" key="7">
    <source>
        <dbReference type="ARBA" id="ARBA00022898"/>
    </source>
</evidence>
<evidence type="ECO:0000256" key="6">
    <source>
        <dbReference type="ARBA" id="ARBA00022679"/>
    </source>
</evidence>
<name>A0ABR9P7V2_9ACTN</name>
<reference evidence="9 10" key="1">
    <citation type="submission" date="2020-09" db="EMBL/GenBank/DDBJ databases">
        <title>Diversity and distribution of actinomycetes associated with coral in the coast of Hainan.</title>
        <authorList>
            <person name="Li F."/>
        </authorList>
    </citation>
    <scope>NUCLEOTIDE SEQUENCE [LARGE SCALE GENOMIC DNA]</scope>
    <source>
        <strain evidence="9 10">HNM0947</strain>
    </source>
</reference>
<dbReference type="EC" id="2.6.1.44" evidence="4"/>
<dbReference type="PANTHER" id="PTHR45688:SF3">
    <property type="entry name" value="ALANINE--GLYOXYLATE AMINOTRANSFERASE 2, MITOCHONDRIAL"/>
    <property type="match status" value="1"/>
</dbReference>
<evidence type="ECO:0000313" key="10">
    <source>
        <dbReference type="Proteomes" id="UP000806528"/>
    </source>
</evidence>
<comment type="similarity">
    <text evidence="2 8">Belongs to the class-III pyridoxal-phosphate-dependent aminotransferase family.</text>
</comment>
<organism evidence="9 10">
    <name type="scientific">Nocardiopsis coralli</name>
    <dbReference type="NCBI Taxonomy" id="2772213"/>
    <lineage>
        <taxon>Bacteria</taxon>
        <taxon>Bacillati</taxon>
        <taxon>Actinomycetota</taxon>
        <taxon>Actinomycetes</taxon>
        <taxon>Streptosporangiales</taxon>
        <taxon>Nocardiopsidaceae</taxon>
        <taxon>Nocardiopsis</taxon>
    </lineage>
</organism>
<dbReference type="InterPro" id="IPR015422">
    <property type="entry name" value="PyrdxlP-dep_Trfase_small"/>
</dbReference>
<evidence type="ECO:0000256" key="1">
    <source>
        <dbReference type="ARBA" id="ARBA00001933"/>
    </source>
</evidence>
<comment type="caution">
    <text evidence="9">The sequence shown here is derived from an EMBL/GenBank/DDBJ whole genome shotgun (WGS) entry which is preliminary data.</text>
</comment>
<dbReference type="GO" id="GO:0008483">
    <property type="term" value="F:transaminase activity"/>
    <property type="evidence" value="ECO:0007669"/>
    <property type="project" value="UniProtKB-KW"/>
</dbReference>
<evidence type="ECO:0000256" key="8">
    <source>
        <dbReference type="RuleBase" id="RU003560"/>
    </source>
</evidence>
<gene>
    <name evidence="9" type="ORF">IDM40_14545</name>
</gene>
<evidence type="ECO:0000256" key="2">
    <source>
        <dbReference type="ARBA" id="ARBA00008954"/>
    </source>
</evidence>
<comment type="cofactor">
    <cofactor evidence="1">
        <name>pyridoxal 5'-phosphate</name>
        <dbReference type="ChEBI" id="CHEBI:597326"/>
    </cofactor>
</comment>
<dbReference type="PIRSF" id="PIRSF000521">
    <property type="entry name" value="Transaminase_4ab_Lys_Orn"/>
    <property type="match status" value="1"/>
</dbReference>
<keyword evidence="7 8" id="KW-0663">Pyridoxal phosphate</keyword>
<dbReference type="Gene3D" id="3.40.640.10">
    <property type="entry name" value="Type I PLP-dependent aspartate aminotransferase-like (Major domain)"/>
    <property type="match status" value="1"/>
</dbReference>
<dbReference type="InterPro" id="IPR005814">
    <property type="entry name" value="Aminotrans_3"/>
</dbReference>
<keyword evidence="5 9" id="KW-0032">Aminotransferase</keyword>
<dbReference type="EMBL" id="JADBGI010000011">
    <property type="protein sequence ID" value="MBE2999916.1"/>
    <property type="molecule type" value="Genomic_DNA"/>
</dbReference>
<dbReference type="InterPro" id="IPR015421">
    <property type="entry name" value="PyrdxlP-dep_Trfase_major"/>
</dbReference>
<accession>A0ABR9P7V2</accession>
<evidence type="ECO:0000313" key="9">
    <source>
        <dbReference type="EMBL" id="MBE2999916.1"/>
    </source>
</evidence>
<proteinExistence type="inferred from homology"/>
<evidence type="ECO:0000256" key="4">
    <source>
        <dbReference type="ARBA" id="ARBA00013049"/>
    </source>
</evidence>
<protein>
    <recommendedName>
        <fullName evidence="4">alanine--glyoxylate transaminase</fullName>
        <ecNumber evidence="4">2.6.1.44</ecNumber>
    </recommendedName>
</protein>
<dbReference type="CDD" id="cd00610">
    <property type="entry name" value="OAT_like"/>
    <property type="match status" value="1"/>
</dbReference>
<dbReference type="Pfam" id="PF00202">
    <property type="entry name" value="Aminotran_3"/>
    <property type="match status" value="1"/>
</dbReference>
<keyword evidence="6" id="KW-0808">Transferase</keyword>
<dbReference type="PANTHER" id="PTHR45688">
    <property type="match status" value="1"/>
</dbReference>
<dbReference type="InterPro" id="IPR015424">
    <property type="entry name" value="PyrdxlP-dep_Trfase"/>
</dbReference>
<comment type="subunit">
    <text evidence="3">Homotetramer.</text>
</comment>
<dbReference type="Gene3D" id="3.90.1150.10">
    <property type="entry name" value="Aspartate Aminotransferase, domain 1"/>
    <property type="match status" value="1"/>
</dbReference>